<keyword evidence="2 5" id="KW-0863">Zinc-finger</keyword>
<dbReference type="InterPro" id="IPR048366">
    <property type="entry name" value="TNP-like_GBD"/>
</dbReference>
<comment type="caution">
    <text evidence="7">The sequence shown here is derived from an EMBL/GenBank/DDBJ whole genome shotgun (WGS) entry which is preliminary data.</text>
</comment>
<dbReference type="Pfam" id="PF05485">
    <property type="entry name" value="THAP"/>
    <property type="match status" value="1"/>
</dbReference>
<reference evidence="7 8" key="1">
    <citation type="submission" date="2019-08" db="EMBL/GenBank/DDBJ databases">
        <title>The genome of the soybean aphid Biotype 1, its phylome, world population structure and adaptation to the North American continent.</title>
        <authorList>
            <person name="Giordano R."/>
            <person name="Donthu R.K."/>
            <person name="Hernandez A.G."/>
            <person name="Wright C.L."/>
            <person name="Zimin A.V."/>
        </authorList>
    </citation>
    <scope>NUCLEOTIDE SEQUENCE [LARGE SCALE GENOMIC DNA]</scope>
    <source>
        <tissue evidence="7">Whole aphids</tissue>
    </source>
</reference>
<evidence type="ECO:0000259" key="6">
    <source>
        <dbReference type="PROSITE" id="PS50950"/>
    </source>
</evidence>
<evidence type="ECO:0000256" key="4">
    <source>
        <dbReference type="ARBA" id="ARBA00023125"/>
    </source>
</evidence>
<keyword evidence="4 5" id="KW-0238">DNA-binding</keyword>
<dbReference type="Pfam" id="PF21787">
    <property type="entry name" value="TNP-like_RNaseH_N"/>
    <property type="match status" value="1"/>
</dbReference>
<dbReference type="Gene3D" id="6.20.210.20">
    <property type="entry name" value="THAP domain"/>
    <property type="match status" value="1"/>
</dbReference>
<evidence type="ECO:0000313" key="8">
    <source>
        <dbReference type="Proteomes" id="UP000475862"/>
    </source>
</evidence>
<dbReference type="EMBL" id="VYZN01000065">
    <property type="protein sequence ID" value="KAE9524543.1"/>
    <property type="molecule type" value="Genomic_DNA"/>
</dbReference>
<dbReference type="InterPro" id="IPR021896">
    <property type="entry name" value="THAP9-like_HTH"/>
</dbReference>
<evidence type="ECO:0000256" key="1">
    <source>
        <dbReference type="ARBA" id="ARBA00022723"/>
    </source>
</evidence>
<evidence type="ECO:0000256" key="3">
    <source>
        <dbReference type="ARBA" id="ARBA00022833"/>
    </source>
</evidence>
<dbReference type="InterPro" id="IPR038441">
    <property type="entry name" value="THAP_Znf_sf"/>
</dbReference>
<dbReference type="InterPro" id="IPR048365">
    <property type="entry name" value="TNP-like_RNaseH_N"/>
</dbReference>
<dbReference type="InterPro" id="IPR006612">
    <property type="entry name" value="THAP_Znf"/>
</dbReference>
<dbReference type="Pfam" id="PF21788">
    <property type="entry name" value="TNP-like_GBD"/>
    <property type="match status" value="1"/>
</dbReference>
<feature type="domain" description="THAP-type" evidence="6">
    <location>
        <begin position="1"/>
        <end position="88"/>
    </location>
</feature>
<dbReference type="PROSITE" id="PS50950">
    <property type="entry name" value="ZF_THAP"/>
    <property type="match status" value="1"/>
</dbReference>
<dbReference type="GO" id="GO:0008270">
    <property type="term" value="F:zinc ion binding"/>
    <property type="evidence" value="ECO:0007669"/>
    <property type="project" value="UniProtKB-KW"/>
</dbReference>
<dbReference type="SMART" id="SM00980">
    <property type="entry name" value="THAP"/>
    <property type="match status" value="1"/>
</dbReference>
<gene>
    <name evidence="7" type="ORF">AGLY_014593</name>
</gene>
<dbReference type="Pfam" id="PF12017">
    <property type="entry name" value="Tnp_P_element"/>
    <property type="match status" value="1"/>
</dbReference>
<dbReference type="Proteomes" id="UP000475862">
    <property type="component" value="Unassembled WGS sequence"/>
</dbReference>
<dbReference type="SMART" id="SM00692">
    <property type="entry name" value="DM3"/>
    <property type="match status" value="1"/>
</dbReference>
<organism evidence="7 8">
    <name type="scientific">Aphis glycines</name>
    <name type="common">Soybean aphid</name>
    <dbReference type="NCBI Taxonomy" id="307491"/>
    <lineage>
        <taxon>Eukaryota</taxon>
        <taxon>Metazoa</taxon>
        <taxon>Ecdysozoa</taxon>
        <taxon>Arthropoda</taxon>
        <taxon>Hexapoda</taxon>
        <taxon>Insecta</taxon>
        <taxon>Pterygota</taxon>
        <taxon>Neoptera</taxon>
        <taxon>Paraneoptera</taxon>
        <taxon>Hemiptera</taxon>
        <taxon>Sternorrhyncha</taxon>
        <taxon>Aphidomorpha</taxon>
        <taxon>Aphidoidea</taxon>
        <taxon>Aphididae</taxon>
        <taxon>Aphidini</taxon>
        <taxon>Aphis</taxon>
        <taxon>Aphis</taxon>
    </lineage>
</organism>
<sequence>MATKGNKCMFYNCGKSKRNDKNIKLFRFPKNKEQAKEWVKQSGNIKLADLSLEQLNNRHVCNLHFKPTDFNNIETQQRLKQNVIPIKYDFTELPTNVGQYIPTPSFNECEHPESPNLHVKTPTIVYKKKCPRTPIESPHVPATLNTSPSSPILTYECSPSTSLMVKSFIDMPSPISNRKRRLFNSKTVLFPNEQSSESLIKRLEDKIRKKNILLKKNSSTISKLRKKLQVSRNKFNLHKFKKNITFSSLGSKVMAEMQMFHKRNSRSSWILAEKKFAINLYYKSPATYKFLRNNQQIILPGETTLRRWIGKSKFCPGFNSLWLKQIKIKLDTMSDDEKYCVIIFDEMKIKPFLEYSKYLDMVEGFEDLGHRDLIEKCTELGFNIVALVCDQGSNNYSALKHLGCCKEKPFIEIKEVSFSDIKLAYNIDKSSYTSRALLKLTDSHMNPNPFQKMNCKLALQVFSNSVAAVLKTCIATGQIKSKTATTTADFVQELNNLFDCLNSKTLYSSNIYSCALNEEKPYLLQCLMKTKEWWTQLELIQPIKVYGKVVPCFDAMIWSINAIIMIYTQQQQLGFKYLLTSRLNQDVKENTFSVFRQRGAKYNLMKAFDSSNCENDFDYKLFDPNSQNTLSTPHTDTETLVESVSDSFISSDEEGTFDQCLSNNEETITLETCSNTYFAGYLAKKCIDQYKCNKCELIILKNNDFLFNDQEYLIFYKQFESADIEKSSLKTPSDLFVNLVSTAQKYLKDCVEPSPHKRKLCATIQQKIKTELIFALNFDPNCEPHIDFIVQKLIHCKLLRHFNWTSKHLKGHSSLQTANKLKILKNV</sequence>
<keyword evidence="3" id="KW-0862">Zinc</keyword>
<evidence type="ECO:0000256" key="5">
    <source>
        <dbReference type="PROSITE-ProRule" id="PRU00309"/>
    </source>
</evidence>
<dbReference type="GO" id="GO:0003677">
    <property type="term" value="F:DNA binding"/>
    <property type="evidence" value="ECO:0007669"/>
    <property type="project" value="UniProtKB-UniRule"/>
</dbReference>
<dbReference type="AlphaFoldDB" id="A0A6G0T1N5"/>
<name>A0A6G0T1N5_APHGL</name>
<proteinExistence type="predicted"/>
<dbReference type="SUPFAM" id="SSF57716">
    <property type="entry name" value="Glucocorticoid receptor-like (DNA-binding domain)"/>
    <property type="match status" value="1"/>
</dbReference>
<dbReference type="OrthoDB" id="6614261at2759"/>
<accession>A0A6G0T1N5</accession>
<evidence type="ECO:0000313" key="7">
    <source>
        <dbReference type="EMBL" id="KAE9524543.1"/>
    </source>
</evidence>
<evidence type="ECO:0000256" key="2">
    <source>
        <dbReference type="ARBA" id="ARBA00022771"/>
    </source>
</evidence>
<keyword evidence="8" id="KW-1185">Reference proteome</keyword>
<keyword evidence="1" id="KW-0479">Metal-binding</keyword>
<protein>
    <recommendedName>
        <fullName evidence="6">THAP-type domain-containing protein</fullName>
    </recommendedName>
</protein>